<protein>
    <submittedName>
        <fullName evidence="3">Uncharacterized protein</fullName>
    </submittedName>
</protein>
<dbReference type="RefSeq" id="WP_095263951.1">
    <property type="nucleotide sequence ID" value="NZ_NPBY01000015.1"/>
</dbReference>
<evidence type="ECO:0000256" key="1">
    <source>
        <dbReference type="SAM" id="SignalP"/>
    </source>
</evidence>
<dbReference type="OrthoDB" id="1808478at2"/>
<evidence type="ECO:0000313" key="2">
    <source>
        <dbReference type="EMBL" id="MUG65605.1"/>
    </source>
</evidence>
<organism evidence="3 4">
    <name type="scientific">Paenibacillus campinasensis</name>
    <dbReference type="NCBI Taxonomy" id="66347"/>
    <lineage>
        <taxon>Bacteria</taxon>
        <taxon>Bacillati</taxon>
        <taxon>Bacillota</taxon>
        <taxon>Bacilli</taxon>
        <taxon>Bacillales</taxon>
        <taxon>Paenibacillaceae</taxon>
        <taxon>Paenibacillus</taxon>
    </lineage>
</organism>
<keyword evidence="1" id="KW-0732">Signal</keyword>
<proteinExistence type="predicted"/>
<sequence length="166" mass="18746">MIVTKRNIRIIRYVQLVLGVSLLLLLPLPASAYEPAASAEAHTLPPREDLAPNTVFDPKFDYLEKGQGYLTNQGKQRVNIWGESYGTVRVDEIGVQLTLQRWTGSAWIDVYLGPNSKEQNAAYVYSSISNISVLSGYYYRTKSYHWIKKGSTVESGYRYSPSHLIP</sequence>
<dbReference type="AlphaFoldDB" id="A0A268F0G6"/>
<evidence type="ECO:0000313" key="3">
    <source>
        <dbReference type="EMBL" id="PAD78869.1"/>
    </source>
</evidence>
<feature type="signal peptide" evidence="1">
    <location>
        <begin position="1"/>
        <end position="32"/>
    </location>
</feature>
<dbReference type="Proteomes" id="UP000215596">
    <property type="component" value="Unassembled WGS sequence"/>
</dbReference>
<reference evidence="2 5" key="2">
    <citation type="submission" date="2019-11" db="EMBL/GenBank/DDBJ databases">
        <title>Draft genome sequences of five Paenibacillus species of dairy origin.</title>
        <authorList>
            <person name="Olajide A.M."/>
            <person name="Chen S."/>
            <person name="Lapointe G."/>
        </authorList>
    </citation>
    <scope>NUCLEOTIDE SEQUENCE [LARGE SCALE GENOMIC DNA]</scope>
    <source>
        <strain evidence="2 5">3CS1</strain>
    </source>
</reference>
<evidence type="ECO:0000313" key="5">
    <source>
        <dbReference type="Proteomes" id="UP000435177"/>
    </source>
</evidence>
<dbReference type="Proteomes" id="UP000435177">
    <property type="component" value="Unassembled WGS sequence"/>
</dbReference>
<gene>
    <name evidence="3" type="ORF">CHH67_05295</name>
    <name evidence="2" type="ORF">GNP94_06230</name>
</gene>
<dbReference type="EMBL" id="NPBY01000015">
    <property type="protein sequence ID" value="PAD78869.1"/>
    <property type="molecule type" value="Genomic_DNA"/>
</dbReference>
<name>A0A268F0G6_9BACL</name>
<comment type="caution">
    <text evidence="3">The sequence shown here is derived from an EMBL/GenBank/DDBJ whole genome shotgun (WGS) entry which is preliminary data.</text>
</comment>
<accession>A0A268F0G6</accession>
<evidence type="ECO:0000313" key="4">
    <source>
        <dbReference type="Proteomes" id="UP000215596"/>
    </source>
</evidence>
<keyword evidence="5" id="KW-1185">Reference proteome</keyword>
<feature type="chain" id="PRO_5032392331" evidence="1">
    <location>
        <begin position="33"/>
        <end position="166"/>
    </location>
</feature>
<reference evidence="3 4" key="1">
    <citation type="submission" date="2017-07" db="EMBL/GenBank/DDBJ databases">
        <title>Isolation and whole genome analysis of endospore-forming bacteria from heroin.</title>
        <authorList>
            <person name="Kalinowski J."/>
            <person name="Ahrens B."/>
            <person name="Al-Dilaimi A."/>
            <person name="Winkler A."/>
            <person name="Wibberg D."/>
            <person name="Schleenbecker U."/>
            <person name="Ruckert C."/>
            <person name="Wolfel R."/>
            <person name="Grass G."/>
        </authorList>
    </citation>
    <scope>NUCLEOTIDE SEQUENCE [LARGE SCALE GENOMIC DNA]</scope>
    <source>
        <strain evidence="3 4">7537-G1</strain>
    </source>
</reference>
<dbReference type="EMBL" id="WOAA01000003">
    <property type="protein sequence ID" value="MUG65605.1"/>
    <property type="molecule type" value="Genomic_DNA"/>
</dbReference>